<protein>
    <recommendedName>
        <fullName evidence="3">SOCS box domain-containing protein</fullName>
    </recommendedName>
</protein>
<dbReference type="PANTHER" id="PTHR20966">
    <property type="entry name" value="ANKYRIN REPEAT AND SOCS BOX PROTEIN 17"/>
    <property type="match status" value="1"/>
</dbReference>
<sequence>MELFLRYYLEHFNDLPRNSLHDRRKRKSMVEYISILIEACSAGKGNEHDEIYKYFQAQDYKVPRLNRRGVRDSSTIVQKSCLTGLIEDDSEESCRVAIRVLLHYHEEMKNTNGTVCLMGKYHNILYVAVKLCYIWQLKDADTVSALLEQIYFCEKTFERILIGALFGHKAPHYIAGWKSDFDSQEENLRAVVYFLDKANKSFLKLPFICGDENRLYRFIDLPIESCGKSSPLKIAVELGLPDKLLIFLRFGAEVYTHARVDVFEHILKRLSGFNHVYPYNLVSCLQLLLRVVPRIKLNLHDEYFEDLYTTFRERVFVTYSDLIEDGILPLSSCGLRAPKLKHLCRCIIRQRLWVNYQLPDGIRKLCLPESLWRYLDVLED</sequence>
<evidence type="ECO:0000259" key="3">
    <source>
        <dbReference type="PROSITE" id="PS50225"/>
    </source>
</evidence>
<dbReference type="Proteomes" id="UP001162164">
    <property type="component" value="Unassembled WGS sequence"/>
</dbReference>
<organism evidence="4 5">
    <name type="scientific">Molorchus minor</name>
    <dbReference type="NCBI Taxonomy" id="1323400"/>
    <lineage>
        <taxon>Eukaryota</taxon>
        <taxon>Metazoa</taxon>
        <taxon>Ecdysozoa</taxon>
        <taxon>Arthropoda</taxon>
        <taxon>Hexapoda</taxon>
        <taxon>Insecta</taxon>
        <taxon>Pterygota</taxon>
        <taxon>Neoptera</taxon>
        <taxon>Endopterygota</taxon>
        <taxon>Coleoptera</taxon>
        <taxon>Polyphaga</taxon>
        <taxon>Cucujiformia</taxon>
        <taxon>Chrysomeloidea</taxon>
        <taxon>Cerambycidae</taxon>
        <taxon>Lamiinae</taxon>
        <taxon>Monochamini</taxon>
        <taxon>Molorchus</taxon>
    </lineage>
</organism>
<dbReference type="Pfam" id="PF07525">
    <property type="entry name" value="SOCS_box"/>
    <property type="match status" value="1"/>
</dbReference>
<evidence type="ECO:0000256" key="1">
    <source>
        <dbReference type="ARBA" id="ARBA00022786"/>
    </source>
</evidence>
<feature type="domain" description="SOCS box" evidence="3">
    <location>
        <begin position="336"/>
        <end position="380"/>
    </location>
</feature>
<proteinExistence type="predicted"/>
<dbReference type="EMBL" id="JAPWTJ010000107">
    <property type="protein sequence ID" value="KAJ8982795.1"/>
    <property type="molecule type" value="Genomic_DNA"/>
</dbReference>
<evidence type="ECO:0000313" key="4">
    <source>
        <dbReference type="EMBL" id="KAJ8982795.1"/>
    </source>
</evidence>
<keyword evidence="2" id="KW-0040">ANK repeat</keyword>
<dbReference type="Gene3D" id="1.10.750.20">
    <property type="entry name" value="SOCS box"/>
    <property type="match status" value="1"/>
</dbReference>
<keyword evidence="1" id="KW-0833">Ubl conjugation pathway</keyword>
<evidence type="ECO:0000313" key="5">
    <source>
        <dbReference type="Proteomes" id="UP001162164"/>
    </source>
</evidence>
<dbReference type="InterPro" id="IPR036036">
    <property type="entry name" value="SOCS_box-like_dom_sf"/>
</dbReference>
<dbReference type="InterPro" id="IPR039147">
    <property type="entry name" value="ASB17"/>
</dbReference>
<dbReference type="PANTHER" id="PTHR20966:SF2">
    <property type="entry name" value="ANKYRIN REPEAT AND SOCS BOX PROTEIN 17"/>
    <property type="match status" value="1"/>
</dbReference>
<reference evidence="4" key="1">
    <citation type="journal article" date="2023" name="Insect Mol. Biol.">
        <title>Genome sequencing provides insights into the evolution of gene families encoding plant cell wall-degrading enzymes in longhorned beetles.</title>
        <authorList>
            <person name="Shin N.R."/>
            <person name="Okamura Y."/>
            <person name="Kirsch R."/>
            <person name="Pauchet Y."/>
        </authorList>
    </citation>
    <scope>NUCLEOTIDE SEQUENCE</scope>
    <source>
        <strain evidence="4">MMC_N1</strain>
    </source>
</reference>
<accession>A0ABQ9JWV1</accession>
<comment type="caution">
    <text evidence="4">The sequence shown here is derived from an EMBL/GenBank/DDBJ whole genome shotgun (WGS) entry which is preliminary data.</text>
</comment>
<gene>
    <name evidence="4" type="ORF">NQ317_018496</name>
</gene>
<dbReference type="CDD" id="cd03587">
    <property type="entry name" value="SOCS"/>
    <property type="match status" value="1"/>
</dbReference>
<dbReference type="InterPro" id="IPR001496">
    <property type="entry name" value="SOCS_box"/>
</dbReference>
<dbReference type="SUPFAM" id="SSF158235">
    <property type="entry name" value="SOCS box-like"/>
    <property type="match status" value="1"/>
</dbReference>
<name>A0ABQ9JWV1_9CUCU</name>
<dbReference type="SMART" id="SM00969">
    <property type="entry name" value="SOCS_box"/>
    <property type="match status" value="1"/>
</dbReference>
<keyword evidence="5" id="KW-1185">Reference proteome</keyword>
<dbReference type="PROSITE" id="PS50225">
    <property type="entry name" value="SOCS"/>
    <property type="match status" value="1"/>
</dbReference>
<evidence type="ECO:0000256" key="2">
    <source>
        <dbReference type="ARBA" id="ARBA00023043"/>
    </source>
</evidence>